<gene>
    <name evidence="2" type="ORF">NYO98_12715</name>
</gene>
<dbReference type="SUPFAM" id="SSF102588">
    <property type="entry name" value="LmbE-like"/>
    <property type="match status" value="1"/>
</dbReference>
<dbReference type="PANTHER" id="PTHR12993:SF11">
    <property type="entry name" value="N-ACETYLGLUCOSAMINYL-PHOSPHATIDYLINOSITOL DE-N-ACETYLASE"/>
    <property type="match status" value="1"/>
</dbReference>
<proteinExistence type="predicted"/>
<keyword evidence="3" id="KW-1185">Reference proteome</keyword>
<keyword evidence="1" id="KW-0862">Zinc</keyword>
<name>A0ABT4CDV0_9ACTN</name>
<evidence type="ECO:0000313" key="2">
    <source>
        <dbReference type="EMBL" id="MCY4727142.1"/>
    </source>
</evidence>
<dbReference type="EMBL" id="JAPPUX010000003">
    <property type="protein sequence ID" value="MCY4727142.1"/>
    <property type="molecule type" value="Genomic_DNA"/>
</dbReference>
<organism evidence="2 3">
    <name type="scientific">Nocardioides pini</name>
    <dbReference type="NCBI Taxonomy" id="2975053"/>
    <lineage>
        <taxon>Bacteria</taxon>
        <taxon>Bacillati</taxon>
        <taxon>Actinomycetota</taxon>
        <taxon>Actinomycetes</taxon>
        <taxon>Propionibacteriales</taxon>
        <taxon>Nocardioidaceae</taxon>
        <taxon>Nocardioides</taxon>
    </lineage>
</organism>
<accession>A0ABT4CDV0</accession>
<dbReference type="RefSeq" id="WP_268112101.1">
    <property type="nucleotide sequence ID" value="NZ_JAPPUX010000003.1"/>
</dbReference>
<dbReference type="InterPro" id="IPR003737">
    <property type="entry name" value="GlcNAc_PI_deacetylase-related"/>
</dbReference>
<comment type="caution">
    <text evidence="2">The sequence shown here is derived from an EMBL/GenBank/DDBJ whole genome shotgun (WGS) entry which is preliminary data.</text>
</comment>
<dbReference type="PANTHER" id="PTHR12993">
    <property type="entry name" value="N-ACETYLGLUCOSAMINYL-PHOSPHATIDYLINOSITOL DE-N-ACETYLASE-RELATED"/>
    <property type="match status" value="1"/>
</dbReference>
<reference evidence="2" key="1">
    <citation type="submission" date="2022-08" db="EMBL/GenBank/DDBJ databases">
        <title>Genome sequencing of Nocardioides sp. STR2.</title>
        <authorList>
            <person name="So Y."/>
        </authorList>
    </citation>
    <scope>NUCLEOTIDE SEQUENCE</scope>
    <source>
        <strain evidence="2">STR2</strain>
    </source>
</reference>
<evidence type="ECO:0000256" key="1">
    <source>
        <dbReference type="ARBA" id="ARBA00022833"/>
    </source>
</evidence>
<dbReference type="Gene3D" id="3.40.50.10320">
    <property type="entry name" value="LmbE-like"/>
    <property type="match status" value="1"/>
</dbReference>
<sequence>MSPTTRHPAQRSRLQVVVAHPDDETFGCGSLLLHAADRGARTAVVCASRGEAGESTVPYDDLGATREAELRAAARVLGVERVDLLGFADSGMAGEPAPGTVCGATEDDLVSGIVDAVRAFSPDVLVTLDGSDGHRDHVRVRDAVLRAAEVADVPRVYVSCLSRSLMRRWADHQQVVAPGSPYLDVDAIELGTPDEEMTTLVDVRVHRSVLDRAMAAHASQSSPYADLPEGLADAFLDTARARRVVPPWTGGSPETQLLA</sequence>
<dbReference type="InterPro" id="IPR024078">
    <property type="entry name" value="LmbE-like_dom_sf"/>
</dbReference>
<evidence type="ECO:0000313" key="3">
    <source>
        <dbReference type="Proteomes" id="UP001074726"/>
    </source>
</evidence>
<dbReference type="Proteomes" id="UP001074726">
    <property type="component" value="Unassembled WGS sequence"/>
</dbReference>
<protein>
    <submittedName>
        <fullName evidence="2">PIG-L family deacetylase</fullName>
    </submittedName>
</protein>
<dbReference type="Pfam" id="PF02585">
    <property type="entry name" value="PIG-L"/>
    <property type="match status" value="1"/>
</dbReference>